<evidence type="ECO:0000256" key="1">
    <source>
        <dbReference type="SAM" id="MobiDB-lite"/>
    </source>
</evidence>
<evidence type="ECO:0000313" key="2">
    <source>
        <dbReference type="EMBL" id="TPP61322.1"/>
    </source>
</evidence>
<protein>
    <submittedName>
        <fullName evidence="2">Uncharacterized protein</fullName>
    </submittedName>
</protein>
<feature type="region of interest" description="Disordered" evidence="1">
    <location>
        <begin position="1"/>
        <end position="41"/>
    </location>
</feature>
<dbReference type="EMBL" id="SUNJ01008345">
    <property type="protein sequence ID" value="TPP61322.1"/>
    <property type="molecule type" value="Genomic_DNA"/>
</dbReference>
<gene>
    <name evidence="2" type="ORF">FGIG_12694</name>
</gene>
<evidence type="ECO:0000313" key="3">
    <source>
        <dbReference type="Proteomes" id="UP000316759"/>
    </source>
</evidence>
<feature type="non-terminal residue" evidence="2">
    <location>
        <position position="169"/>
    </location>
</feature>
<accession>A0A504YHU9</accession>
<feature type="compositionally biased region" description="Polar residues" evidence="1">
    <location>
        <begin position="23"/>
        <end position="41"/>
    </location>
</feature>
<reference evidence="2 3" key="1">
    <citation type="submission" date="2019-04" db="EMBL/GenBank/DDBJ databases">
        <title>Annotation for the trematode Fasciola gigantica.</title>
        <authorList>
            <person name="Choi Y.-J."/>
        </authorList>
    </citation>
    <scope>NUCLEOTIDE SEQUENCE [LARGE SCALE GENOMIC DNA]</scope>
    <source>
        <strain evidence="2">Uganda_cow_1</strain>
    </source>
</reference>
<feature type="region of interest" description="Disordered" evidence="1">
    <location>
        <begin position="71"/>
        <end position="169"/>
    </location>
</feature>
<keyword evidence="3" id="KW-1185">Reference proteome</keyword>
<feature type="compositionally biased region" description="Basic and acidic residues" evidence="1">
    <location>
        <begin position="121"/>
        <end position="135"/>
    </location>
</feature>
<feature type="compositionally biased region" description="Pro residues" evidence="1">
    <location>
        <begin position="78"/>
        <end position="98"/>
    </location>
</feature>
<dbReference type="Proteomes" id="UP000316759">
    <property type="component" value="Unassembled WGS sequence"/>
</dbReference>
<sequence>MAANSLLTTPYDVGGGTRGIQFKTPNCISPGESSNNHPQCSFSPLTERRLINLENQLSSLVAMQLIRLNEPMHVKSSSPPPPPPPVQSPPTTTKPPSPTVHQVTSAQTQAARTDMIPLSNELRRDDHGATDELHPTSRVRQSRRMSNVDCVESHQPRSKSRRSTNEVSL</sequence>
<dbReference type="AlphaFoldDB" id="A0A504YHU9"/>
<organism evidence="2 3">
    <name type="scientific">Fasciola gigantica</name>
    <name type="common">Giant liver fluke</name>
    <dbReference type="NCBI Taxonomy" id="46835"/>
    <lineage>
        <taxon>Eukaryota</taxon>
        <taxon>Metazoa</taxon>
        <taxon>Spiralia</taxon>
        <taxon>Lophotrochozoa</taxon>
        <taxon>Platyhelminthes</taxon>
        <taxon>Trematoda</taxon>
        <taxon>Digenea</taxon>
        <taxon>Plagiorchiida</taxon>
        <taxon>Echinostomata</taxon>
        <taxon>Echinostomatoidea</taxon>
        <taxon>Fasciolidae</taxon>
        <taxon>Fasciola</taxon>
    </lineage>
</organism>
<name>A0A504YHU9_FASGI</name>
<comment type="caution">
    <text evidence="2">The sequence shown here is derived from an EMBL/GenBank/DDBJ whole genome shotgun (WGS) entry which is preliminary data.</text>
</comment>
<proteinExistence type="predicted"/>
<feature type="compositionally biased region" description="Polar residues" evidence="1">
    <location>
        <begin position="100"/>
        <end position="111"/>
    </location>
</feature>